<protein>
    <recommendedName>
        <fullName evidence="1">Reverse transcriptase domain-containing protein</fullName>
    </recommendedName>
</protein>
<sequence>MGSPLAPIMADLYMDHLFETCMKEMMNYGVVWIHKYVDDILIISTKYGITRSKELLENTAREEKTIFQDPGTIEFTIEYEDIHRSLSFLDVTLTRSLSYNIILNAYPKDIASDRLLHHKSNHPHRLKQNVAIQFIKRKILATHPRFLEYTLQKTYRILKANGYPLRYIKNCMIKALTGIATAKYWPNMDNINIPEHRKSILSNITDHNRLMRFTEMINKVLTKKPPKRLLQQAEREYIISKIDDENLWREQEMDNYTIDSNRTLRIIRDYLKHQGDINDGTPTYKPKSEVRNDTSKRWLSIPYLGQNSLTIRNILNRYKNRNNISFHIPNNNRKLIYTHSKDKISKLKIWNIIAAIDCNTCNHTYIVLIKETSQQLMDVIYINSDDDDDLDAIPNPDNLIDLDKLTLIKFTLEHPEIYVPVDGVLKEIKETIKREQRSKTYTFCKRCEIQTANDLGSNAHLTISRTTTEVITITEEEREHMLRSIEKAKKTTKLVSDFLTANSVASHNNRIYILERQNFFPSNIAGKRLTEIFIDSIIRESKPTLEQYGTELIIAKDNEVLLLVKKGKKNKTKTIESFLNHKATEYIEKWQEEDNEKVIYEEYSEKRGYSKFQATTLNNHNAIEFDNTIIVVGKRNFHKVGLTEIPEFKRVTMTQLKERTDQHFWVCLLKDRMEEAFLNKVEIVARRANEIKTIINENQLIL</sequence>
<evidence type="ECO:0000259" key="1">
    <source>
        <dbReference type="PROSITE" id="PS50878"/>
    </source>
</evidence>
<accession>A0A7R8YQE1</accession>
<proteinExistence type="predicted"/>
<dbReference type="InterPro" id="IPR000477">
    <property type="entry name" value="RT_dom"/>
</dbReference>
<gene>
    <name evidence="2" type="ORF">HERILL_LOCUS4671</name>
</gene>
<reference evidence="2 3" key="1">
    <citation type="submission" date="2020-11" db="EMBL/GenBank/DDBJ databases">
        <authorList>
            <person name="Wallbank WR R."/>
            <person name="Pardo Diaz C."/>
            <person name="Kozak K."/>
            <person name="Martin S."/>
            <person name="Jiggins C."/>
            <person name="Moest M."/>
            <person name="Warren A I."/>
            <person name="Generalovic N T."/>
            <person name="Byers J.R.P. K."/>
            <person name="Montejo-Kovacevich G."/>
            <person name="Yen C E."/>
        </authorList>
    </citation>
    <scope>NUCLEOTIDE SEQUENCE [LARGE SCALE GENOMIC DNA]</scope>
</reference>
<dbReference type="Proteomes" id="UP000594454">
    <property type="component" value="Chromosome 2"/>
</dbReference>
<keyword evidence="3" id="KW-1185">Reference proteome</keyword>
<name>A0A7R8YQE1_HERIL</name>
<evidence type="ECO:0000313" key="3">
    <source>
        <dbReference type="Proteomes" id="UP000594454"/>
    </source>
</evidence>
<dbReference type="Pfam" id="PF26215">
    <property type="entry name" value="HTH_animal"/>
    <property type="match status" value="1"/>
</dbReference>
<dbReference type="PANTHER" id="PTHR21301">
    <property type="entry name" value="REVERSE TRANSCRIPTASE"/>
    <property type="match status" value="1"/>
</dbReference>
<feature type="domain" description="Reverse transcriptase" evidence="1">
    <location>
        <begin position="1"/>
        <end position="93"/>
    </location>
</feature>
<dbReference type="InParanoid" id="A0A7R8YQE1"/>
<organism evidence="2 3">
    <name type="scientific">Hermetia illucens</name>
    <name type="common">Black soldier fly</name>
    <dbReference type="NCBI Taxonomy" id="343691"/>
    <lineage>
        <taxon>Eukaryota</taxon>
        <taxon>Metazoa</taxon>
        <taxon>Ecdysozoa</taxon>
        <taxon>Arthropoda</taxon>
        <taxon>Hexapoda</taxon>
        <taxon>Insecta</taxon>
        <taxon>Pterygota</taxon>
        <taxon>Neoptera</taxon>
        <taxon>Endopterygota</taxon>
        <taxon>Diptera</taxon>
        <taxon>Brachycera</taxon>
        <taxon>Stratiomyomorpha</taxon>
        <taxon>Stratiomyidae</taxon>
        <taxon>Hermetiinae</taxon>
        <taxon>Hermetia</taxon>
    </lineage>
</organism>
<dbReference type="PROSITE" id="PS50878">
    <property type="entry name" value="RT_POL"/>
    <property type="match status" value="1"/>
</dbReference>
<dbReference type="EMBL" id="LR899010">
    <property type="protein sequence ID" value="CAD7081573.1"/>
    <property type="molecule type" value="Genomic_DNA"/>
</dbReference>
<dbReference type="AlphaFoldDB" id="A0A7R8YQE1"/>
<evidence type="ECO:0000313" key="2">
    <source>
        <dbReference type="EMBL" id="CAD7081573.1"/>
    </source>
</evidence>
<dbReference type="PANTHER" id="PTHR21301:SF10">
    <property type="entry name" value="REVERSE TRANSCRIPTASE DOMAIN-CONTAINING PROTEIN"/>
    <property type="match status" value="1"/>
</dbReference>
<dbReference type="InterPro" id="IPR058912">
    <property type="entry name" value="HTH_animal"/>
</dbReference>